<keyword evidence="1 8" id="KW-0444">Lipid biosynthesis</keyword>
<keyword evidence="8" id="KW-0963">Cytoplasm</keyword>
<gene>
    <name evidence="8" type="primary">acpS</name>
    <name evidence="10" type="ORF">CH371_03835</name>
</gene>
<evidence type="ECO:0000256" key="7">
    <source>
        <dbReference type="ARBA" id="ARBA00023160"/>
    </source>
</evidence>
<dbReference type="Proteomes" id="UP000231912">
    <property type="component" value="Unassembled WGS sequence"/>
</dbReference>
<dbReference type="NCBIfam" id="TIGR00556">
    <property type="entry name" value="pantethn_trn"/>
    <property type="match status" value="1"/>
</dbReference>
<comment type="caution">
    <text evidence="10">The sequence shown here is derived from an EMBL/GenBank/DDBJ whole genome shotgun (WGS) entry which is preliminary data.</text>
</comment>
<dbReference type="InterPro" id="IPR002582">
    <property type="entry name" value="ACPS"/>
</dbReference>
<dbReference type="GO" id="GO:0006633">
    <property type="term" value="P:fatty acid biosynthetic process"/>
    <property type="evidence" value="ECO:0007669"/>
    <property type="project" value="UniProtKB-UniRule"/>
</dbReference>
<dbReference type="GO" id="GO:0005737">
    <property type="term" value="C:cytoplasm"/>
    <property type="evidence" value="ECO:0007669"/>
    <property type="project" value="UniProtKB-SubCell"/>
</dbReference>
<dbReference type="SUPFAM" id="SSF56214">
    <property type="entry name" value="4'-phosphopantetheinyl transferase"/>
    <property type="match status" value="1"/>
</dbReference>
<keyword evidence="4 8" id="KW-0276">Fatty acid metabolism</keyword>
<protein>
    <recommendedName>
        <fullName evidence="8">Holo-[acyl-carrier-protein] synthase</fullName>
        <shortName evidence="8">Holo-ACP synthase</shortName>
        <ecNumber evidence="8">2.7.8.7</ecNumber>
    </recommendedName>
    <alternativeName>
        <fullName evidence="8">4'-phosphopantetheinyl transferase AcpS</fullName>
    </alternativeName>
</protein>
<feature type="binding site" evidence="8">
    <location>
        <position position="25"/>
    </location>
    <ligand>
        <name>Mg(2+)</name>
        <dbReference type="ChEBI" id="CHEBI:18420"/>
    </ligand>
</feature>
<feature type="binding site" evidence="8">
    <location>
        <position position="76"/>
    </location>
    <ligand>
        <name>Mg(2+)</name>
        <dbReference type="ChEBI" id="CHEBI:18420"/>
    </ligand>
</feature>
<dbReference type="AlphaFoldDB" id="A0A2M9ZFI7"/>
<organism evidence="10 11">
    <name type="scientific">Leptospira wolffii</name>
    <dbReference type="NCBI Taxonomy" id="409998"/>
    <lineage>
        <taxon>Bacteria</taxon>
        <taxon>Pseudomonadati</taxon>
        <taxon>Spirochaetota</taxon>
        <taxon>Spirochaetia</taxon>
        <taxon>Leptospirales</taxon>
        <taxon>Leptospiraceae</taxon>
        <taxon>Leptospira</taxon>
    </lineage>
</organism>
<evidence type="ECO:0000259" key="9">
    <source>
        <dbReference type="Pfam" id="PF01648"/>
    </source>
</evidence>
<name>A0A2M9ZFI7_9LEPT</name>
<keyword evidence="7 8" id="KW-0275">Fatty acid biosynthesis</keyword>
<keyword evidence="3 8" id="KW-0479">Metal-binding</keyword>
<evidence type="ECO:0000256" key="8">
    <source>
        <dbReference type="HAMAP-Rule" id="MF_00101"/>
    </source>
</evidence>
<keyword evidence="2 8" id="KW-0808">Transferase</keyword>
<evidence type="ECO:0000256" key="1">
    <source>
        <dbReference type="ARBA" id="ARBA00022516"/>
    </source>
</evidence>
<evidence type="ECO:0000256" key="5">
    <source>
        <dbReference type="ARBA" id="ARBA00022842"/>
    </source>
</evidence>
<sequence length="149" mass="17374">MRTETERSPSFFEVRDLSSASIGIDLTFVPEFAKVMEDSASFFLKETFTEWERGRAKSKPKDQSAYFFAGRYAAKEAFIKALDGRRLFLEPDLKLKYSEIEIRNDDYGRPYFRFYGNIAEYIRSLNPSSIRLSISHTEDYAFSEVLLIL</sequence>
<comment type="catalytic activity">
    <reaction evidence="8">
        <text>apo-[ACP] + CoA = holo-[ACP] + adenosine 3',5'-bisphosphate + H(+)</text>
        <dbReference type="Rhea" id="RHEA:12068"/>
        <dbReference type="Rhea" id="RHEA-COMP:9685"/>
        <dbReference type="Rhea" id="RHEA-COMP:9690"/>
        <dbReference type="ChEBI" id="CHEBI:15378"/>
        <dbReference type="ChEBI" id="CHEBI:29999"/>
        <dbReference type="ChEBI" id="CHEBI:57287"/>
        <dbReference type="ChEBI" id="CHEBI:58343"/>
        <dbReference type="ChEBI" id="CHEBI:64479"/>
        <dbReference type="EC" id="2.7.8.7"/>
    </reaction>
</comment>
<dbReference type="EC" id="2.7.8.7" evidence="8"/>
<dbReference type="InterPro" id="IPR008278">
    <property type="entry name" value="4-PPantetheinyl_Trfase_dom"/>
</dbReference>
<dbReference type="RefSeq" id="WP_100757730.1">
    <property type="nucleotide sequence ID" value="NZ_NPDT01000001.1"/>
</dbReference>
<evidence type="ECO:0000313" key="11">
    <source>
        <dbReference type="Proteomes" id="UP000231912"/>
    </source>
</evidence>
<comment type="cofactor">
    <cofactor evidence="8">
        <name>Mg(2+)</name>
        <dbReference type="ChEBI" id="CHEBI:18420"/>
    </cofactor>
</comment>
<evidence type="ECO:0000256" key="3">
    <source>
        <dbReference type="ARBA" id="ARBA00022723"/>
    </source>
</evidence>
<dbReference type="Gene3D" id="3.90.470.20">
    <property type="entry name" value="4'-phosphopantetheinyl transferase domain"/>
    <property type="match status" value="1"/>
</dbReference>
<feature type="domain" description="4'-phosphopantetheinyl transferase" evidence="9">
    <location>
        <begin position="21"/>
        <end position="120"/>
    </location>
</feature>
<keyword evidence="6 8" id="KW-0443">Lipid metabolism</keyword>
<dbReference type="InterPro" id="IPR004568">
    <property type="entry name" value="Ppantetheine-prot_Trfase_dom"/>
</dbReference>
<comment type="similarity">
    <text evidence="8">Belongs to the P-Pant transferase superfamily. AcpS family.</text>
</comment>
<evidence type="ECO:0000256" key="2">
    <source>
        <dbReference type="ARBA" id="ARBA00022679"/>
    </source>
</evidence>
<accession>A0A2M9ZFI7</accession>
<dbReference type="EMBL" id="NPDT01000001">
    <property type="protein sequence ID" value="PJZ67200.1"/>
    <property type="molecule type" value="Genomic_DNA"/>
</dbReference>
<dbReference type="InterPro" id="IPR037143">
    <property type="entry name" value="4-PPantetheinyl_Trfase_dom_sf"/>
</dbReference>
<comment type="subcellular location">
    <subcellularLocation>
        <location evidence="8">Cytoplasm</location>
    </subcellularLocation>
</comment>
<evidence type="ECO:0000313" key="10">
    <source>
        <dbReference type="EMBL" id="PJZ67200.1"/>
    </source>
</evidence>
<evidence type="ECO:0000256" key="6">
    <source>
        <dbReference type="ARBA" id="ARBA00023098"/>
    </source>
</evidence>
<dbReference type="Pfam" id="PF01648">
    <property type="entry name" value="ACPS"/>
    <property type="match status" value="1"/>
</dbReference>
<dbReference type="GO" id="GO:0008897">
    <property type="term" value="F:holo-[acyl-carrier-protein] synthase activity"/>
    <property type="evidence" value="ECO:0007669"/>
    <property type="project" value="UniProtKB-UniRule"/>
</dbReference>
<dbReference type="HAMAP" id="MF_00101">
    <property type="entry name" value="AcpS"/>
    <property type="match status" value="1"/>
</dbReference>
<comment type="function">
    <text evidence="8">Transfers the 4'-phosphopantetheine moiety from coenzyme A to a Ser of acyl-carrier-protein.</text>
</comment>
<dbReference type="GO" id="GO:0000287">
    <property type="term" value="F:magnesium ion binding"/>
    <property type="evidence" value="ECO:0007669"/>
    <property type="project" value="UniProtKB-UniRule"/>
</dbReference>
<reference evidence="10 11" key="1">
    <citation type="submission" date="2017-07" db="EMBL/GenBank/DDBJ databases">
        <title>Leptospira spp. isolated from tropical soils.</title>
        <authorList>
            <person name="Thibeaux R."/>
            <person name="Iraola G."/>
            <person name="Ferres I."/>
            <person name="Bierque E."/>
            <person name="Girault D."/>
            <person name="Soupe-Gilbert M.-E."/>
            <person name="Picardeau M."/>
            <person name="Goarant C."/>
        </authorList>
    </citation>
    <scope>NUCLEOTIDE SEQUENCE [LARGE SCALE GENOMIC DNA]</scope>
    <source>
        <strain evidence="10 11">FH2-C-A2</strain>
    </source>
</reference>
<keyword evidence="5 8" id="KW-0460">Magnesium</keyword>
<evidence type="ECO:0000256" key="4">
    <source>
        <dbReference type="ARBA" id="ARBA00022832"/>
    </source>
</evidence>
<proteinExistence type="inferred from homology"/>